<dbReference type="InterPro" id="IPR000873">
    <property type="entry name" value="AMP-dep_synth/lig_dom"/>
</dbReference>
<evidence type="ECO:0000256" key="4">
    <source>
        <dbReference type="ARBA" id="ARBA00022840"/>
    </source>
</evidence>
<dbReference type="OrthoDB" id="1700726at2759"/>
<evidence type="ECO:0000313" key="8">
    <source>
        <dbReference type="Proteomes" id="UP000775872"/>
    </source>
</evidence>
<dbReference type="InterPro" id="IPR042099">
    <property type="entry name" value="ANL_N_sf"/>
</dbReference>
<dbReference type="PANTHER" id="PTHR43272">
    <property type="entry name" value="LONG-CHAIN-FATTY-ACID--COA LIGASE"/>
    <property type="match status" value="1"/>
</dbReference>
<evidence type="ECO:0000256" key="2">
    <source>
        <dbReference type="ARBA" id="ARBA00022598"/>
    </source>
</evidence>
<reference evidence="7 8" key="2">
    <citation type="submission" date="2021-10" db="EMBL/GenBank/DDBJ databases">
        <authorList>
            <person name="Piombo E."/>
        </authorList>
    </citation>
    <scope>NUCLEOTIDE SEQUENCE [LARGE SCALE GENOMIC DNA]</scope>
</reference>
<dbReference type="PROSITE" id="PS00455">
    <property type="entry name" value="AMP_BINDING"/>
    <property type="match status" value="1"/>
</dbReference>
<name>A0A9N9ZHI5_9HYPO</name>
<dbReference type="Proteomes" id="UP000775872">
    <property type="component" value="Unassembled WGS sequence"/>
</dbReference>
<dbReference type="EMBL" id="CABFOC020000058">
    <property type="protein sequence ID" value="CAH0055729.1"/>
    <property type="molecule type" value="Genomic_DNA"/>
</dbReference>
<protein>
    <recommendedName>
        <fullName evidence="6">AMP-dependent synthetase/ligase domain-containing protein</fullName>
    </recommendedName>
</protein>
<dbReference type="GO" id="GO:0035336">
    <property type="term" value="P:long-chain fatty-acyl-CoA metabolic process"/>
    <property type="evidence" value="ECO:0007669"/>
    <property type="project" value="TreeGrafter"/>
</dbReference>
<dbReference type="InterPro" id="IPR020845">
    <property type="entry name" value="AMP-binding_CS"/>
</dbReference>
<dbReference type="SUPFAM" id="SSF56801">
    <property type="entry name" value="Acetyl-CoA synthetase-like"/>
    <property type="match status" value="1"/>
</dbReference>
<organism evidence="7 8">
    <name type="scientific">Clonostachys solani</name>
    <dbReference type="NCBI Taxonomy" id="160281"/>
    <lineage>
        <taxon>Eukaryota</taxon>
        <taxon>Fungi</taxon>
        <taxon>Dikarya</taxon>
        <taxon>Ascomycota</taxon>
        <taxon>Pezizomycotina</taxon>
        <taxon>Sordariomycetes</taxon>
        <taxon>Hypocreomycetidae</taxon>
        <taxon>Hypocreales</taxon>
        <taxon>Bionectriaceae</taxon>
        <taxon>Clonostachys</taxon>
    </lineage>
</organism>
<evidence type="ECO:0000256" key="1">
    <source>
        <dbReference type="ARBA" id="ARBA00006432"/>
    </source>
</evidence>
<dbReference type="Gene3D" id="3.40.50.12780">
    <property type="entry name" value="N-terminal domain of ligase-like"/>
    <property type="match status" value="1"/>
</dbReference>
<sequence length="693" mass="75594">MAYTSGIMPMLPVHEPPFTIESPGYKQMPGETVPRRHPKAKDGLLTRPCDGVDTIYDVVRRSARLYADNKAVGYRRLVKVHTETKTVRKNVAGRVHEATKDWQFFELEPASYLNYTQYEKLVLQLGSGLRKIGLTPEHKLHFFATTSRSHHWLALSHACASQSVTMVTAYDSLGESGVQHSLVQTQSSAIFIDPHLLKTALVPLKRSNIKTVIINDECIFAAGGEAQAFKEANPDFRVLTLEELRIIGERNMVKPVPPQPKDTYCIMYTSGTTGHPKGAVITHEALLAGVAGLYACVDEVLTEKDRVIAYLPLAHILELTIENVAIFGGGTLGYGSPRTLSDTSVRDCPGDMREFRPTLMIGVPQVWETIKKGILARLDAASPVVRGIFWAAYGFKDFMVRNGLAGAGMLDGVFSKVREQAGGALRITVSGASPVSDGTRHFLSMVLAPMIVGYGLTETTANGLLGCPLEYSSDFIGPVGGSVEIKLVSLPELGYLTDAPNPTGEIWIKGPSVMQEYYNDPEETIKAFTVDGWFKTGDVGELNPQGHMRVIDRVKNLVKLLGGEYISLEKLESVYRGSQMVTNVMIYADPERSRPIAVVTPNDKALLEVAKALGVDEDSIHSSPQIVEAVLKDLQHVGKTGGLTGLETIAGVAVIDAEWTPPTGLVTATHKLNRKAICARFKKEIDEVIKATS</sequence>
<dbReference type="GO" id="GO:0005811">
    <property type="term" value="C:lipid droplet"/>
    <property type="evidence" value="ECO:0007669"/>
    <property type="project" value="TreeGrafter"/>
</dbReference>
<dbReference type="GO" id="GO:0005886">
    <property type="term" value="C:plasma membrane"/>
    <property type="evidence" value="ECO:0007669"/>
    <property type="project" value="TreeGrafter"/>
</dbReference>
<accession>A0A9N9ZHI5</accession>
<evidence type="ECO:0000259" key="6">
    <source>
        <dbReference type="Pfam" id="PF00501"/>
    </source>
</evidence>
<dbReference type="Pfam" id="PF00501">
    <property type="entry name" value="AMP-binding"/>
    <property type="match status" value="1"/>
</dbReference>
<keyword evidence="2" id="KW-0436">Ligase</keyword>
<dbReference type="GO" id="GO:0004467">
    <property type="term" value="F:long-chain fatty acid-CoA ligase activity"/>
    <property type="evidence" value="ECO:0007669"/>
    <property type="project" value="UniProtKB-EC"/>
</dbReference>
<comment type="caution">
    <text evidence="7">The sequence shown here is derived from an EMBL/GenBank/DDBJ whole genome shotgun (WGS) entry which is preliminary data.</text>
</comment>
<dbReference type="AlphaFoldDB" id="A0A9N9ZHI5"/>
<evidence type="ECO:0000313" key="7">
    <source>
        <dbReference type="EMBL" id="CAH0055729.1"/>
    </source>
</evidence>
<evidence type="ECO:0000256" key="5">
    <source>
        <dbReference type="ARBA" id="ARBA00036813"/>
    </source>
</evidence>
<reference evidence="8" key="1">
    <citation type="submission" date="2019-06" db="EMBL/GenBank/DDBJ databases">
        <authorList>
            <person name="Broberg M."/>
        </authorList>
    </citation>
    <scope>NUCLEOTIDE SEQUENCE [LARGE SCALE GENOMIC DNA]</scope>
</reference>
<dbReference type="PANTHER" id="PTHR43272:SF83">
    <property type="entry name" value="ACYL-COA SYNTHETASE LONG-CHAIN, ISOFORM J"/>
    <property type="match status" value="1"/>
</dbReference>
<comment type="similarity">
    <text evidence="1">Belongs to the ATP-dependent AMP-binding enzyme family.</text>
</comment>
<gene>
    <name evidence="7" type="ORF">CSOL1703_00017833</name>
</gene>
<evidence type="ECO:0000256" key="3">
    <source>
        <dbReference type="ARBA" id="ARBA00022741"/>
    </source>
</evidence>
<dbReference type="GO" id="GO:0005783">
    <property type="term" value="C:endoplasmic reticulum"/>
    <property type="evidence" value="ECO:0007669"/>
    <property type="project" value="TreeGrafter"/>
</dbReference>
<keyword evidence="4" id="KW-0067">ATP-binding</keyword>
<dbReference type="GO" id="GO:0005524">
    <property type="term" value="F:ATP binding"/>
    <property type="evidence" value="ECO:0007669"/>
    <property type="project" value="UniProtKB-KW"/>
</dbReference>
<keyword evidence="3" id="KW-0547">Nucleotide-binding</keyword>
<feature type="domain" description="AMP-dependent synthetase/ligase" evidence="6">
    <location>
        <begin position="109"/>
        <end position="518"/>
    </location>
</feature>
<keyword evidence="8" id="KW-1185">Reference proteome</keyword>
<proteinExistence type="inferred from homology"/>
<comment type="catalytic activity">
    <reaction evidence="5">
        <text>a long-chain fatty acid + ATP + CoA = a long-chain fatty acyl-CoA + AMP + diphosphate</text>
        <dbReference type="Rhea" id="RHEA:15421"/>
        <dbReference type="ChEBI" id="CHEBI:30616"/>
        <dbReference type="ChEBI" id="CHEBI:33019"/>
        <dbReference type="ChEBI" id="CHEBI:57287"/>
        <dbReference type="ChEBI" id="CHEBI:57560"/>
        <dbReference type="ChEBI" id="CHEBI:83139"/>
        <dbReference type="ChEBI" id="CHEBI:456215"/>
        <dbReference type="EC" id="6.2.1.3"/>
    </reaction>
</comment>